<accession>A0ABS3WGC0</accession>
<protein>
    <recommendedName>
        <fullName evidence="3">DUF1722 domain-containing protein</fullName>
    </recommendedName>
</protein>
<reference evidence="1 2" key="1">
    <citation type="submission" date="2021-03" db="EMBL/GenBank/DDBJ databases">
        <title>Paenibacillus artemisicola MWE-103 whole genome sequence.</title>
        <authorList>
            <person name="Ham Y.J."/>
        </authorList>
    </citation>
    <scope>NUCLEOTIDE SEQUENCE [LARGE SCALE GENOMIC DNA]</scope>
    <source>
        <strain evidence="1 2">MWE-103</strain>
    </source>
</reference>
<evidence type="ECO:0008006" key="3">
    <source>
        <dbReference type="Google" id="ProtNLM"/>
    </source>
</evidence>
<dbReference type="RefSeq" id="WP_208850084.1">
    <property type="nucleotide sequence ID" value="NZ_JAGGDJ010000032.1"/>
</dbReference>
<sequence length="105" mass="12288">MNQAPQAIPPHLMNDRYWKGTLHLFMNHGKLSRFLTDEFIDLQSARIAGDKLKRISAPWSQSEKFLLNLALHLFNERHKVNLSDMDYLDPHNKSLAFEALRLRFG</sequence>
<organism evidence="1 2">
    <name type="scientific">Paenibacillus artemisiicola</name>
    <dbReference type="NCBI Taxonomy" id="1172618"/>
    <lineage>
        <taxon>Bacteria</taxon>
        <taxon>Bacillati</taxon>
        <taxon>Bacillota</taxon>
        <taxon>Bacilli</taxon>
        <taxon>Bacillales</taxon>
        <taxon>Paenibacillaceae</taxon>
        <taxon>Paenibacillus</taxon>
    </lineage>
</organism>
<keyword evidence="2" id="KW-1185">Reference proteome</keyword>
<evidence type="ECO:0000313" key="2">
    <source>
        <dbReference type="Proteomes" id="UP000670947"/>
    </source>
</evidence>
<gene>
    <name evidence="1" type="ORF">I8J29_24655</name>
</gene>
<comment type="caution">
    <text evidence="1">The sequence shown here is derived from an EMBL/GenBank/DDBJ whole genome shotgun (WGS) entry which is preliminary data.</text>
</comment>
<dbReference type="Proteomes" id="UP000670947">
    <property type="component" value="Unassembled WGS sequence"/>
</dbReference>
<name>A0ABS3WGC0_9BACL</name>
<evidence type="ECO:0000313" key="1">
    <source>
        <dbReference type="EMBL" id="MBO7747381.1"/>
    </source>
</evidence>
<proteinExistence type="predicted"/>
<dbReference type="EMBL" id="JAGGDJ010000032">
    <property type="protein sequence ID" value="MBO7747381.1"/>
    <property type="molecule type" value="Genomic_DNA"/>
</dbReference>